<dbReference type="Proteomes" id="UP001221142">
    <property type="component" value="Unassembled WGS sequence"/>
</dbReference>
<sequence>TKAIQWLQRANFGRVEPYDAHGQKAITWLIWLLRKLSSLAQQALGQITFVVCTSTANPTCTFGTAISCSKPTINPNFRKGNFTPIATLR</sequence>
<feature type="non-terminal residue" evidence="1">
    <location>
        <position position="89"/>
    </location>
</feature>
<dbReference type="AlphaFoldDB" id="A0AAD7B0I9"/>
<protein>
    <submittedName>
        <fullName evidence="1">Uncharacterized protein</fullName>
    </submittedName>
</protein>
<accession>A0AAD7B0I9</accession>
<proteinExistence type="predicted"/>
<organism evidence="1 2">
    <name type="scientific">Roridomyces roridus</name>
    <dbReference type="NCBI Taxonomy" id="1738132"/>
    <lineage>
        <taxon>Eukaryota</taxon>
        <taxon>Fungi</taxon>
        <taxon>Dikarya</taxon>
        <taxon>Basidiomycota</taxon>
        <taxon>Agaricomycotina</taxon>
        <taxon>Agaricomycetes</taxon>
        <taxon>Agaricomycetidae</taxon>
        <taxon>Agaricales</taxon>
        <taxon>Marasmiineae</taxon>
        <taxon>Mycenaceae</taxon>
        <taxon>Roridomyces</taxon>
    </lineage>
</organism>
<dbReference type="EMBL" id="JARKIF010000059">
    <property type="protein sequence ID" value="KAJ7606376.1"/>
    <property type="molecule type" value="Genomic_DNA"/>
</dbReference>
<evidence type="ECO:0000313" key="1">
    <source>
        <dbReference type="EMBL" id="KAJ7606376.1"/>
    </source>
</evidence>
<name>A0AAD7B0I9_9AGAR</name>
<keyword evidence="2" id="KW-1185">Reference proteome</keyword>
<reference evidence="1" key="1">
    <citation type="submission" date="2023-03" db="EMBL/GenBank/DDBJ databases">
        <title>Massive genome expansion in bonnet fungi (Mycena s.s.) driven by repeated elements and novel gene families across ecological guilds.</title>
        <authorList>
            <consortium name="Lawrence Berkeley National Laboratory"/>
            <person name="Harder C.B."/>
            <person name="Miyauchi S."/>
            <person name="Viragh M."/>
            <person name="Kuo A."/>
            <person name="Thoen E."/>
            <person name="Andreopoulos B."/>
            <person name="Lu D."/>
            <person name="Skrede I."/>
            <person name="Drula E."/>
            <person name="Henrissat B."/>
            <person name="Morin E."/>
            <person name="Kohler A."/>
            <person name="Barry K."/>
            <person name="LaButti K."/>
            <person name="Morin E."/>
            <person name="Salamov A."/>
            <person name="Lipzen A."/>
            <person name="Mereny Z."/>
            <person name="Hegedus B."/>
            <person name="Baldrian P."/>
            <person name="Stursova M."/>
            <person name="Weitz H."/>
            <person name="Taylor A."/>
            <person name="Grigoriev I.V."/>
            <person name="Nagy L.G."/>
            <person name="Martin F."/>
            <person name="Kauserud H."/>
        </authorList>
    </citation>
    <scope>NUCLEOTIDE SEQUENCE</scope>
    <source>
        <strain evidence="1">9284</strain>
    </source>
</reference>
<evidence type="ECO:0000313" key="2">
    <source>
        <dbReference type="Proteomes" id="UP001221142"/>
    </source>
</evidence>
<gene>
    <name evidence="1" type="ORF">FB45DRAFT_1011930</name>
</gene>
<comment type="caution">
    <text evidence="1">The sequence shown here is derived from an EMBL/GenBank/DDBJ whole genome shotgun (WGS) entry which is preliminary data.</text>
</comment>